<feature type="non-terminal residue" evidence="2">
    <location>
        <position position="104"/>
    </location>
</feature>
<dbReference type="Proteomes" id="UP001152795">
    <property type="component" value="Unassembled WGS sequence"/>
</dbReference>
<protein>
    <submittedName>
        <fullName evidence="2">Uncharacterized protein</fullName>
    </submittedName>
</protein>
<dbReference type="AlphaFoldDB" id="A0A7D9K5Y0"/>
<name>A0A7D9K5Y0_PARCT</name>
<proteinExistence type="predicted"/>
<evidence type="ECO:0000256" key="1">
    <source>
        <dbReference type="SAM" id="MobiDB-lite"/>
    </source>
</evidence>
<reference evidence="2" key="1">
    <citation type="submission" date="2020-04" db="EMBL/GenBank/DDBJ databases">
        <authorList>
            <person name="Alioto T."/>
            <person name="Alioto T."/>
            <person name="Gomez Garrido J."/>
        </authorList>
    </citation>
    <scope>NUCLEOTIDE SEQUENCE</scope>
    <source>
        <strain evidence="2">A484AB</strain>
    </source>
</reference>
<feature type="region of interest" description="Disordered" evidence="1">
    <location>
        <begin position="1"/>
        <end position="61"/>
    </location>
</feature>
<evidence type="ECO:0000313" key="2">
    <source>
        <dbReference type="EMBL" id="CAB4041434.1"/>
    </source>
</evidence>
<feature type="compositionally biased region" description="Basic and acidic residues" evidence="1">
    <location>
        <begin position="41"/>
        <end position="61"/>
    </location>
</feature>
<gene>
    <name evidence="2" type="ORF">PACLA_8A085318</name>
</gene>
<keyword evidence="3" id="KW-1185">Reference proteome</keyword>
<accession>A0A7D9K5Y0</accession>
<sequence>MTTMLEQLSDEDSINGDSADSPTTSRRSGKPKMFNMNFRRQTSDEYGKKSDGNERSDGDTVKRRLLSAWNNVKFGLTSPSTTTFAEEYPAWILGKCYTFSPDIE</sequence>
<organism evidence="2 3">
    <name type="scientific">Paramuricea clavata</name>
    <name type="common">Red gorgonian</name>
    <name type="synonym">Violescent sea-whip</name>
    <dbReference type="NCBI Taxonomy" id="317549"/>
    <lineage>
        <taxon>Eukaryota</taxon>
        <taxon>Metazoa</taxon>
        <taxon>Cnidaria</taxon>
        <taxon>Anthozoa</taxon>
        <taxon>Octocorallia</taxon>
        <taxon>Malacalcyonacea</taxon>
        <taxon>Plexauridae</taxon>
        <taxon>Paramuricea</taxon>
    </lineage>
</organism>
<evidence type="ECO:0000313" key="3">
    <source>
        <dbReference type="Proteomes" id="UP001152795"/>
    </source>
</evidence>
<feature type="compositionally biased region" description="Polar residues" evidence="1">
    <location>
        <begin position="15"/>
        <end position="26"/>
    </location>
</feature>
<comment type="caution">
    <text evidence="2">The sequence shown here is derived from an EMBL/GenBank/DDBJ whole genome shotgun (WGS) entry which is preliminary data.</text>
</comment>
<dbReference type="OrthoDB" id="2960936at2759"/>
<dbReference type="EMBL" id="CACRXK020028309">
    <property type="protein sequence ID" value="CAB4041434.1"/>
    <property type="molecule type" value="Genomic_DNA"/>
</dbReference>